<accession>U3TB03</accession>
<name>U3TB03_9CREN</name>
<evidence type="ECO:0000313" key="2">
    <source>
        <dbReference type="Proteomes" id="UP000016887"/>
    </source>
</evidence>
<sequence>MAGITPVEVEALIDVVEDVILKLEKLKRRLGDQYSGQVNKWIFTFAYIREGLKSIAEKLEEGRYISASSEACEVERLVNARIISLDENDAIGSSLRGSLAAVRGFVSRLCGDRGRDV</sequence>
<gene>
    <name evidence="1" type="ORF">ACAM_1233</name>
</gene>
<evidence type="ECO:0000313" key="1">
    <source>
        <dbReference type="EMBL" id="BAN90702.1"/>
    </source>
</evidence>
<dbReference type="GeneID" id="17110507"/>
<reference evidence="1 2" key="1">
    <citation type="journal article" date="2013" name="Appl. Environ. Microbiol.">
        <title>Variation of the Virus-Related Elements within Syntenic Genomes of the Hyperthermophilic Archaeon Aeropyrum.</title>
        <authorList>
            <person name="Daifuku T."/>
            <person name="Yoshida T."/>
            <person name="Kitamura T."/>
            <person name="Kawaichi S."/>
            <person name="Inoue T."/>
            <person name="Nomura K."/>
            <person name="Yoshida Y."/>
            <person name="Kuno S."/>
            <person name="Sako Y."/>
        </authorList>
    </citation>
    <scope>NUCLEOTIDE SEQUENCE [LARGE SCALE GENOMIC DNA]</scope>
    <source>
        <strain evidence="1 2">SY1</strain>
    </source>
</reference>
<dbReference type="KEGG" id="acj:ACAM_1233"/>
<keyword evidence="2" id="KW-1185">Reference proteome</keyword>
<protein>
    <submittedName>
        <fullName evidence="1">Uncharacterized protein</fullName>
    </submittedName>
</protein>
<dbReference type="EMBL" id="AP012489">
    <property type="protein sequence ID" value="BAN90702.1"/>
    <property type="molecule type" value="Genomic_DNA"/>
</dbReference>
<dbReference type="Proteomes" id="UP000016887">
    <property type="component" value="Chromosome"/>
</dbReference>
<dbReference type="AlphaFoldDB" id="U3TB03"/>
<dbReference type="eggNOG" id="arCOG14973">
    <property type="taxonomic scope" value="Archaea"/>
</dbReference>
<proteinExistence type="predicted"/>
<dbReference type="OrthoDB" id="375032at2157"/>
<dbReference type="RefSeq" id="WP_022541972.1">
    <property type="nucleotide sequence ID" value="NC_022521.1"/>
</dbReference>
<organism evidence="1 2">
    <name type="scientific">Aeropyrum camini SY1 = JCM 12091</name>
    <dbReference type="NCBI Taxonomy" id="1198449"/>
    <lineage>
        <taxon>Archaea</taxon>
        <taxon>Thermoproteota</taxon>
        <taxon>Thermoprotei</taxon>
        <taxon>Desulfurococcales</taxon>
        <taxon>Desulfurococcaceae</taxon>
        <taxon>Aeropyrum</taxon>
    </lineage>
</organism>